<evidence type="ECO:0000313" key="3">
    <source>
        <dbReference type="Proteomes" id="UP001219862"/>
    </source>
</evidence>
<protein>
    <submittedName>
        <fullName evidence="2">Iron uptake protein</fullName>
    </submittedName>
</protein>
<keyword evidence="1" id="KW-1133">Transmembrane helix</keyword>
<keyword evidence="1" id="KW-0472">Membrane</keyword>
<organism evidence="2 3">
    <name type="scientific">Roseateles koreensis</name>
    <dbReference type="NCBI Taxonomy" id="2987526"/>
    <lineage>
        <taxon>Bacteria</taxon>
        <taxon>Pseudomonadati</taxon>
        <taxon>Pseudomonadota</taxon>
        <taxon>Betaproteobacteria</taxon>
        <taxon>Burkholderiales</taxon>
        <taxon>Sphaerotilaceae</taxon>
        <taxon>Roseateles</taxon>
    </lineage>
</organism>
<dbReference type="RefSeq" id="WP_273594939.1">
    <property type="nucleotide sequence ID" value="NZ_JAQQXS010000001.1"/>
</dbReference>
<feature type="transmembrane region" description="Helical" evidence="1">
    <location>
        <begin position="49"/>
        <end position="69"/>
    </location>
</feature>
<accession>A0ABT5KLP3</accession>
<feature type="transmembrane region" description="Helical" evidence="1">
    <location>
        <begin position="75"/>
        <end position="93"/>
    </location>
</feature>
<keyword evidence="3" id="KW-1185">Reference proteome</keyword>
<name>A0ABT5KLP3_9BURK</name>
<evidence type="ECO:0000313" key="2">
    <source>
        <dbReference type="EMBL" id="MDC8783829.1"/>
    </source>
</evidence>
<comment type="caution">
    <text evidence="2">The sequence shown here is derived from an EMBL/GenBank/DDBJ whole genome shotgun (WGS) entry which is preliminary data.</text>
</comment>
<keyword evidence="1" id="KW-0812">Transmembrane</keyword>
<reference evidence="2 3" key="1">
    <citation type="submission" date="2022-10" db="EMBL/GenBank/DDBJ databases">
        <title>paucibacter sp. hw8 Genome sequencing.</title>
        <authorList>
            <person name="Park S."/>
        </authorList>
    </citation>
    <scope>NUCLEOTIDE SEQUENCE [LARGE SCALE GENOMIC DNA]</scope>
    <source>
        <strain evidence="3">hw8</strain>
    </source>
</reference>
<evidence type="ECO:0000256" key="1">
    <source>
        <dbReference type="SAM" id="Phobius"/>
    </source>
</evidence>
<dbReference type="Proteomes" id="UP001219862">
    <property type="component" value="Unassembled WGS sequence"/>
</dbReference>
<sequence length="97" mass="10400">MTTPPPPFEVASRIAASFIGGWIFVFGLVMLGIAALLRIGMPYADAQMAMYLLAFLVWLAAFCWCYAAASAWRAWLVLLGGGVAMTALGAWLTPLSI</sequence>
<dbReference type="EMBL" id="JAQQXS010000001">
    <property type="protein sequence ID" value="MDC8783829.1"/>
    <property type="molecule type" value="Genomic_DNA"/>
</dbReference>
<gene>
    <name evidence="2" type="ORF">PRZ01_01315</name>
</gene>
<proteinExistence type="predicted"/>
<feature type="transmembrane region" description="Helical" evidence="1">
    <location>
        <begin position="14"/>
        <end position="37"/>
    </location>
</feature>